<organism evidence="4 5">
    <name type="scientific">Exilibacterium tricleocarpae</name>
    <dbReference type="NCBI Taxonomy" id="2591008"/>
    <lineage>
        <taxon>Bacteria</taxon>
        <taxon>Pseudomonadati</taxon>
        <taxon>Pseudomonadota</taxon>
        <taxon>Gammaproteobacteria</taxon>
        <taxon>Cellvibrionales</taxon>
        <taxon>Cellvibrionaceae</taxon>
        <taxon>Exilibacterium</taxon>
    </lineage>
</organism>
<dbReference type="Gene3D" id="1.10.1040.20">
    <property type="entry name" value="ProC-like, C-terminal domain"/>
    <property type="match status" value="1"/>
</dbReference>
<name>A0A545TM67_9GAMM</name>
<proteinExistence type="predicted"/>
<dbReference type="InterPro" id="IPR036291">
    <property type="entry name" value="NAD(P)-bd_dom_sf"/>
</dbReference>
<reference evidence="4 5" key="1">
    <citation type="submission" date="2019-06" db="EMBL/GenBank/DDBJ databases">
        <title>Whole genome sequence for Cellvibrionaceae sp. R142.</title>
        <authorList>
            <person name="Wang G."/>
        </authorList>
    </citation>
    <scope>NUCLEOTIDE SEQUENCE [LARGE SCALE GENOMIC DNA]</scope>
    <source>
        <strain evidence="4 5">R142</strain>
    </source>
</reference>
<dbReference type="AlphaFoldDB" id="A0A545TM67"/>
<feature type="domain" description="Putative oxidoreductase/dehydrogenase Rossmann-like" evidence="2">
    <location>
        <begin position="6"/>
        <end position="120"/>
    </location>
</feature>
<dbReference type="InterPro" id="IPR008927">
    <property type="entry name" value="6-PGluconate_DH-like_C_sf"/>
</dbReference>
<dbReference type="EMBL" id="VHSG01000013">
    <property type="protein sequence ID" value="TQV78276.1"/>
    <property type="molecule type" value="Genomic_DNA"/>
</dbReference>
<dbReference type="InterPro" id="IPR037108">
    <property type="entry name" value="TM1727-like_C_sf"/>
</dbReference>
<dbReference type="PANTHER" id="PTHR40459:SF1">
    <property type="entry name" value="CONSERVED HYPOTHETICAL ALANINE AND LEUCINE RICH PROTEIN"/>
    <property type="match status" value="1"/>
</dbReference>
<dbReference type="Pfam" id="PF10727">
    <property type="entry name" value="Rossmann-like"/>
    <property type="match status" value="1"/>
</dbReference>
<dbReference type="SUPFAM" id="SSF48179">
    <property type="entry name" value="6-phosphogluconate dehydrogenase C-terminal domain-like"/>
    <property type="match status" value="1"/>
</dbReference>
<feature type="domain" description="DUF2520" evidence="3">
    <location>
        <begin position="138"/>
        <end position="266"/>
    </location>
</feature>
<keyword evidence="1" id="KW-0560">Oxidoreductase</keyword>
<sequence length="296" mass="31368">MKPTLNIIGCGKLAKTLAALWHRRRCLVLQQCYSRSYGSARALCDFAGAGKAIGELEAFKDADIWLIATPDAAIADTARELAERRRVGTGAVVFHCSGALTSAHLRPLDTFGVYRASVHPIHSFADPTASLASFGGSYCATEGDHAALMQLIPAFQQIGGLTFAIEAEAKTLYHAGSVIGCNYLVTLLEASLRSFEAAGVERELAAKLLLPIMHNTLDNALTRSPVAALTGPISRGDIATVESQLADLQAVAPDLVDLYATLGRYTLAIARQQEASDAGGLDDLEELLGDGPMGRE</sequence>
<protein>
    <submittedName>
        <fullName evidence="4">DUF2520 domain-containing protein</fullName>
    </submittedName>
</protein>
<evidence type="ECO:0000259" key="2">
    <source>
        <dbReference type="Pfam" id="PF10727"/>
    </source>
</evidence>
<evidence type="ECO:0000259" key="3">
    <source>
        <dbReference type="Pfam" id="PF10728"/>
    </source>
</evidence>
<dbReference type="OrthoDB" id="8650434at2"/>
<dbReference type="Proteomes" id="UP000319732">
    <property type="component" value="Unassembled WGS sequence"/>
</dbReference>
<gene>
    <name evidence="4" type="ORF">FKG94_14530</name>
</gene>
<comment type="caution">
    <text evidence="4">The sequence shown here is derived from an EMBL/GenBank/DDBJ whole genome shotgun (WGS) entry which is preliminary data.</text>
</comment>
<dbReference type="PANTHER" id="PTHR40459">
    <property type="entry name" value="CONSERVED HYPOTHETICAL ALANINE AND LEUCINE RICH PROTEIN"/>
    <property type="match status" value="1"/>
</dbReference>
<dbReference type="RefSeq" id="WP_142905056.1">
    <property type="nucleotide sequence ID" value="NZ_ML660094.1"/>
</dbReference>
<dbReference type="Gene3D" id="3.40.50.720">
    <property type="entry name" value="NAD(P)-binding Rossmann-like Domain"/>
    <property type="match status" value="1"/>
</dbReference>
<accession>A0A545TM67</accession>
<dbReference type="Pfam" id="PF10728">
    <property type="entry name" value="DUF2520"/>
    <property type="match status" value="1"/>
</dbReference>
<dbReference type="GO" id="GO:0016491">
    <property type="term" value="F:oxidoreductase activity"/>
    <property type="evidence" value="ECO:0007669"/>
    <property type="project" value="UniProtKB-KW"/>
</dbReference>
<evidence type="ECO:0000313" key="5">
    <source>
        <dbReference type="Proteomes" id="UP000319732"/>
    </source>
</evidence>
<evidence type="ECO:0000313" key="4">
    <source>
        <dbReference type="EMBL" id="TQV78276.1"/>
    </source>
</evidence>
<dbReference type="SUPFAM" id="SSF51735">
    <property type="entry name" value="NAD(P)-binding Rossmann-fold domains"/>
    <property type="match status" value="1"/>
</dbReference>
<keyword evidence="5" id="KW-1185">Reference proteome</keyword>
<evidence type="ECO:0000256" key="1">
    <source>
        <dbReference type="ARBA" id="ARBA00023002"/>
    </source>
</evidence>
<dbReference type="InterPro" id="IPR019665">
    <property type="entry name" value="OxRdtase/DH_put_Rossmann_dom"/>
</dbReference>
<dbReference type="InterPro" id="IPR018931">
    <property type="entry name" value="DUF2520"/>
</dbReference>